<protein>
    <submittedName>
        <fullName evidence="1">Uncharacterized protein</fullName>
    </submittedName>
</protein>
<dbReference type="AlphaFoldDB" id="A0A1H7KIJ1"/>
<accession>A0A1H7KIJ1</accession>
<organism evidence="1 2">
    <name type="scientific">Colwellia chukchiensis</name>
    <dbReference type="NCBI Taxonomy" id="641665"/>
    <lineage>
        <taxon>Bacteria</taxon>
        <taxon>Pseudomonadati</taxon>
        <taxon>Pseudomonadota</taxon>
        <taxon>Gammaproteobacteria</taxon>
        <taxon>Alteromonadales</taxon>
        <taxon>Colwelliaceae</taxon>
        <taxon>Colwellia</taxon>
    </lineage>
</organism>
<dbReference type="Proteomes" id="UP000199297">
    <property type="component" value="Unassembled WGS sequence"/>
</dbReference>
<proteinExistence type="predicted"/>
<reference evidence="2" key="1">
    <citation type="submission" date="2016-10" db="EMBL/GenBank/DDBJ databases">
        <authorList>
            <person name="Varghese N."/>
            <person name="Submissions S."/>
        </authorList>
    </citation>
    <scope>NUCLEOTIDE SEQUENCE [LARGE SCALE GENOMIC DNA]</scope>
    <source>
        <strain evidence="2">CGMCC 1.9127</strain>
    </source>
</reference>
<dbReference type="EMBL" id="FOBI01000003">
    <property type="protein sequence ID" value="SEK86344.1"/>
    <property type="molecule type" value="Genomic_DNA"/>
</dbReference>
<sequence>MLSEQLLNVMKMFCELSLYQDFSTSTEITNVINQLSLGQLNTNREKYVISCLILSVQEALESSIQKAADSAVMSDLTKLVDELKQFQSTLLSEERVMH</sequence>
<dbReference type="RefSeq" id="WP_085284209.1">
    <property type="nucleotide sequence ID" value="NZ_FOBI01000003.1"/>
</dbReference>
<dbReference type="STRING" id="641665.GCA_002104455_02646"/>
<name>A0A1H7KIJ1_9GAMM</name>
<dbReference type="OrthoDB" id="6402005at2"/>
<gene>
    <name evidence="1" type="ORF">SAMN05216262_103149</name>
</gene>
<keyword evidence="2" id="KW-1185">Reference proteome</keyword>
<evidence type="ECO:0000313" key="1">
    <source>
        <dbReference type="EMBL" id="SEK86344.1"/>
    </source>
</evidence>
<evidence type="ECO:0000313" key="2">
    <source>
        <dbReference type="Proteomes" id="UP000199297"/>
    </source>
</evidence>